<evidence type="ECO:0000256" key="2">
    <source>
        <dbReference type="ARBA" id="ARBA00022519"/>
    </source>
</evidence>
<name>A0A850T5Z2_9BACT</name>
<comment type="caution">
    <text evidence="10">The sequence shown here is derived from an EMBL/GenBank/DDBJ whole genome shotgun (WGS) entry which is preliminary data.</text>
</comment>
<evidence type="ECO:0000256" key="6">
    <source>
        <dbReference type="SAM" id="Phobius"/>
    </source>
</evidence>
<dbReference type="SUPFAM" id="SSF103190">
    <property type="entry name" value="Sensory domain-like"/>
    <property type="match status" value="1"/>
</dbReference>
<evidence type="ECO:0000313" key="10">
    <source>
        <dbReference type="EMBL" id="NWH04752.1"/>
    </source>
</evidence>
<organism evidence="10 11">
    <name type="scientific">Desulfobacter latus</name>
    <dbReference type="NCBI Taxonomy" id="2292"/>
    <lineage>
        <taxon>Bacteria</taxon>
        <taxon>Pseudomonadati</taxon>
        <taxon>Thermodesulfobacteriota</taxon>
        <taxon>Desulfobacteria</taxon>
        <taxon>Desulfobacterales</taxon>
        <taxon>Desulfobacteraceae</taxon>
        <taxon>Desulfobacter</taxon>
    </lineage>
</organism>
<protein>
    <submittedName>
        <fullName evidence="10">Methyl-accepting chemotaxis protein</fullName>
    </submittedName>
</protein>
<feature type="domain" description="HAMP" evidence="9">
    <location>
        <begin position="320"/>
        <end position="372"/>
    </location>
</feature>
<comment type="subcellular location">
    <subcellularLocation>
        <location evidence="1">Cell inner membrane</location>
        <topology evidence="1">Multi-pass membrane protein</topology>
    </subcellularLocation>
</comment>
<dbReference type="PANTHER" id="PTHR32089">
    <property type="entry name" value="METHYL-ACCEPTING CHEMOTAXIS PROTEIN MCPB"/>
    <property type="match status" value="1"/>
</dbReference>
<keyword evidence="2" id="KW-0997">Cell inner membrane</keyword>
<keyword evidence="11" id="KW-1185">Reference proteome</keyword>
<sequence>MKNKTASVQKKFILPIIIVAIIILVISFLVFKSIQKNQINTLLETTAKELTLKNQLSLDKKSDVWLTNALQMAINETIVNGLAAQDREIIHSFIGNINKTFKDNTSFKNVNVHVINKDLVSFFKSWAPDNYGESLIYSDVYKTVLQTDKPVVSIEESPKGLRLKGVYPVKKDETVLGMINFEGGINSMAKAFKEEHIDFLYFLSPEYKQFFKKDKKIKDGYMLSSKSYIDKNFLNYVMSEEYDLSKGIQDGYTFDNQYFTAPVILKDFKGHEIGCALLAYQAEFINNLIKTSAQLIKFSNYFLIGTVLIILLIVYISLKIYIIKPLAGAVVFAQNVAQKDLTQKIDINRKDEIGNLINSLNMMAKNLQMMFAEIITGAQTLTASSTELSAISEQMSAHSGQTSEKANHVSASAEEMSVNMNNVAAATEQAASNIDMVVAAAEEMAATINEIAGNTSISNETTHKAVKATEEVAQKVDKLGKSTSEISQVTETIAAISEQTNLLALNATIEAARAGEAGKGFAVVANEIKALAQQTAEATQEISGKIGAVQATTTESVSAINAIVLIINEINEIVATVAAAVEEQSTTTKEIANNVSQAALGVQEINKNASQTSAVAAQVTSDITEVSQAAGKMNNESRQVKTSAAALSKLAEHLNKMMGEFKI</sequence>
<feature type="domain" description="Methyl-accepting transducer" evidence="7">
    <location>
        <begin position="384"/>
        <end position="627"/>
    </location>
</feature>
<dbReference type="SUPFAM" id="SSF58104">
    <property type="entry name" value="Methyl-accepting chemotaxis protein (MCP) signaling domain"/>
    <property type="match status" value="1"/>
</dbReference>
<proteinExistence type="inferred from homology"/>
<reference evidence="10 11" key="1">
    <citation type="submission" date="2020-06" db="EMBL/GenBank/DDBJ databases">
        <title>High-quality draft genome of sulfate reducer Desulfobacter latus type strain AcrS2 isolated from marine sediment.</title>
        <authorList>
            <person name="Hoppe M."/>
            <person name="Larsen C.K."/>
            <person name="Marshall I.P.G."/>
            <person name="Schramm A."/>
            <person name="Marietou A.G."/>
        </authorList>
    </citation>
    <scope>NUCLEOTIDE SEQUENCE [LARGE SCALE GENOMIC DNA]</scope>
    <source>
        <strain evidence="10 11">AcRS2</strain>
    </source>
</reference>
<evidence type="ECO:0000259" key="7">
    <source>
        <dbReference type="PROSITE" id="PS50111"/>
    </source>
</evidence>
<dbReference type="Gene3D" id="1.10.287.950">
    <property type="entry name" value="Methyl-accepting chemotaxis protein"/>
    <property type="match status" value="1"/>
</dbReference>
<accession>A0A850T5Z2</accession>
<dbReference type="InterPro" id="IPR004089">
    <property type="entry name" value="MCPsignal_dom"/>
</dbReference>
<keyword evidence="6" id="KW-0472">Membrane</keyword>
<dbReference type="InterPro" id="IPR000727">
    <property type="entry name" value="T_SNARE_dom"/>
</dbReference>
<dbReference type="Pfam" id="PF00015">
    <property type="entry name" value="MCPsignal"/>
    <property type="match status" value="1"/>
</dbReference>
<dbReference type="InterPro" id="IPR003660">
    <property type="entry name" value="HAMP_dom"/>
</dbReference>
<evidence type="ECO:0000256" key="1">
    <source>
        <dbReference type="ARBA" id="ARBA00004429"/>
    </source>
</evidence>
<dbReference type="GO" id="GO:0007165">
    <property type="term" value="P:signal transduction"/>
    <property type="evidence" value="ECO:0007669"/>
    <property type="project" value="UniProtKB-KW"/>
</dbReference>
<keyword evidence="6" id="KW-1133">Transmembrane helix</keyword>
<dbReference type="PROSITE" id="PS50111">
    <property type="entry name" value="CHEMOTAXIS_TRANSDUC_2"/>
    <property type="match status" value="1"/>
</dbReference>
<dbReference type="Proteomes" id="UP000553343">
    <property type="component" value="Unassembled WGS sequence"/>
</dbReference>
<evidence type="ECO:0000313" key="11">
    <source>
        <dbReference type="Proteomes" id="UP000553343"/>
    </source>
</evidence>
<feature type="transmembrane region" description="Helical" evidence="6">
    <location>
        <begin position="12"/>
        <end position="31"/>
    </location>
</feature>
<dbReference type="CDD" id="cd11386">
    <property type="entry name" value="MCP_signal"/>
    <property type="match status" value="1"/>
</dbReference>
<dbReference type="AlphaFoldDB" id="A0A850T5Z2"/>
<dbReference type="EMBL" id="JACADJ010000017">
    <property type="protein sequence ID" value="NWH04752.1"/>
    <property type="molecule type" value="Genomic_DNA"/>
</dbReference>
<dbReference type="InterPro" id="IPR029150">
    <property type="entry name" value="dCache_3"/>
</dbReference>
<evidence type="ECO:0000256" key="5">
    <source>
        <dbReference type="PROSITE-ProRule" id="PRU00284"/>
    </source>
</evidence>
<dbReference type="CDD" id="cd06225">
    <property type="entry name" value="HAMP"/>
    <property type="match status" value="1"/>
</dbReference>
<dbReference type="Pfam" id="PF00672">
    <property type="entry name" value="HAMP"/>
    <property type="match status" value="1"/>
</dbReference>
<keyword evidence="2" id="KW-1003">Cell membrane</keyword>
<evidence type="ECO:0000256" key="4">
    <source>
        <dbReference type="ARBA" id="ARBA00029447"/>
    </source>
</evidence>
<comment type="similarity">
    <text evidence="4">Belongs to the methyl-accepting chemotaxis (MCP) protein family.</text>
</comment>
<dbReference type="InterPro" id="IPR029151">
    <property type="entry name" value="Sensor-like_sf"/>
</dbReference>
<dbReference type="SMART" id="SM00283">
    <property type="entry name" value="MA"/>
    <property type="match status" value="1"/>
</dbReference>
<dbReference type="RefSeq" id="WP_178366204.1">
    <property type="nucleotide sequence ID" value="NZ_JACADJ010000017.1"/>
</dbReference>
<dbReference type="PROSITE" id="PS50885">
    <property type="entry name" value="HAMP"/>
    <property type="match status" value="1"/>
</dbReference>
<dbReference type="GO" id="GO:0005886">
    <property type="term" value="C:plasma membrane"/>
    <property type="evidence" value="ECO:0007669"/>
    <property type="project" value="UniProtKB-SubCell"/>
</dbReference>
<feature type="transmembrane region" description="Helical" evidence="6">
    <location>
        <begin position="298"/>
        <end position="318"/>
    </location>
</feature>
<dbReference type="Pfam" id="PF14827">
    <property type="entry name" value="dCache_3"/>
    <property type="match status" value="1"/>
</dbReference>
<dbReference type="PANTHER" id="PTHR32089:SF112">
    <property type="entry name" value="LYSOZYME-LIKE PROTEIN-RELATED"/>
    <property type="match status" value="1"/>
</dbReference>
<gene>
    <name evidence="10" type="ORF">HXW94_07085</name>
</gene>
<evidence type="ECO:0000256" key="3">
    <source>
        <dbReference type="ARBA" id="ARBA00023224"/>
    </source>
</evidence>
<evidence type="ECO:0000259" key="8">
    <source>
        <dbReference type="PROSITE" id="PS50192"/>
    </source>
</evidence>
<dbReference type="PROSITE" id="PS50192">
    <property type="entry name" value="T_SNARE"/>
    <property type="match status" value="1"/>
</dbReference>
<keyword evidence="3 5" id="KW-0807">Transducer</keyword>
<keyword evidence="6" id="KW-0812">Transmembrane</keyword>
<feature type="domain" description="T-SNARE coiled-coil homology" evidence="8">
    <location>
        <begin position="550"/>
        <end position="612"/>
    </location>
</feature>
<evidence type="ECO:0000259" key="9">
    <source>
        <dbReference type="PROSITE" id="PS50885"/>
    </source>
</evidence>
<dbReference type="SMART" id="SM00304">
    <property type="entry name" value="HAMP"/>
    <property type="match status" value="1"/>
</dbReference>